<dbReference type="AlphaFoldDB" id="C5FNS1"/>
<evidence type="ECO:0000313" key="3">
    <source>
        <dbReference type="Proteomes" id="UP000002035"/>
    </source>
</evidence>
<dbReference type="RefSeq" id="XP_002846856.1">
    <property type="nucleotide sequence ID" value="XM_002846810.1"/>
</dbReference>
<feature type="compositionally biased region" description="Basic and acidic residues" evidence="1">
    <location>
        <begin position="57"/>
        <end position="73"/>
    </location>
</feature>
<accession>C5FNS1</accession>
<name>C5FNS1_ARTOC</name>
<evidence type="ECO:0000256" key="1">
    <source>
        <dbReference type="SAM" id="MobiDB-lite"/>
    </source>
</evidence>
<evidence type="ECO:0000313" key="2">
    <source>
        <dbReference type="EMBL" id="EEQ31774.1"/>
    </source>
</evidence>
<dbReference type="Proteomes" id="UP000002035">
    <property type="component" value="Unassembled WGS sequence"/>
</dbReference>
<proteinExistence type="predicted"/>
<dbReference type="HOGENOM" id="CLU_1408417_0_0_1"/>
<sequence>MDLVLPSSRESESAKIKRSYLVLNSIQGWNRNPKDVNRSLSCPSEATSGLVRVPKHLAGERGERAPTKAESGPDHPSTPQPIDLSVKFERPNKKAVITSWWRALQLSSRRRNLRPSLRVLLVDQGKIELLSLSAIRRCSASFELLFRPLLGSRHRSSQTRAKFDILLWQPTILAEKDYASAAGILNTAKPLSQ</sequence>
<dbReference type="EMBL" id="DS995704">
    <property type="protein sequence ID" value="EEQ31774.1"/>
    <property type="molecule type" value="Genomic_DNA"/>
</dbReference>
<organism evidence="2 3">
    <name type="scientific">Arthroderma otae (strain ATCC MYA-4605 / CBS 113480)</name>
    <name type="common">Microsporum canis</name>
    <dbReference type="NCBI Taxonomy" id="554155"/>
    <lineage>
        <taxon>Eukaryota</taxon>
        <taxon>Fungi</taxon>
        <taxon>Dikarya</taxon>
        <taxon>Ascomycota</taxon>
        <taxon>Pezizomycotina</taxon>
        <taxon>Eurotiomycetes</taxon>
        <taxon>Eurotiomycetidae</taxon>
        <taxon>Onygenales</taxon>
        <taxon>Arthrodermataceae</taxon>
        <taxon>Microsporum</taxon>
    </lineage>
</organism>
<dbReference type="VEuPathDB" id="FungiDB:MCYG_04593"/>
<gene>
    <name evidence="2" type="ORF">MCYG_04593</name>
</gene>
<dbReference type="GeneID" id="9229971"/>
<protein>
    <submittedName>
        <fullName evidence="2">Uncharacterized protein</fullName>
    </submittedName>
</protein>
<keyword evidence="3" id="KW-1185">Reference proteome</keyword>
<reference evidence="3" key="1">
    <citation type="journal article" date="2012" name="MBio">
        <title>Comparative genome analysis of Trichophyton rubrum and related dermatophytes reveals candidate genes involved in infection.</title>
        <authorList>
            <person name="Martinez D.A."/>
            <person name="Oliver B.G."/>
            <person name="Graeser Y."/>
            <person name="Goldberg J.M."/>
            <person name="Li W."/>
            <person name="Martinez-Rossi N.M."/>
            <person name="Monod M."/>
            <person name="Shelest E."/>
            <person name="Barton R.C."/>
            <person name="Birch E."/>
            <person name="Brakhage A.A."/>
            <person name="Chen Z."/>
            <person name="Gurr S.J."/>
            <person name="Heiman D."/>
            <person name="Heitman J."/>
            <person name="Kosti I."/>
            <person name="Rossi A."/>
            <person name="Saif S."/>
            <person name="Samalova M."/>
            <person name="Saunders C.W."/>
            <person name="Shea T."/>
            <person name="Summerbell R.C."/>
            <person name="Xu J."/>
            <person name="Young S."/>
            <person name="Zeng Q."/>
            <person name="Birren B.W."/>
            <person name="Cuomo C.A."/>
            <person name="White T.C."/>
        </authorList>
    </citation>
    <scope>NUCLEOTIDE SEQUENCE [LARGE SCALE GENOMIC DNA]</scope>
    <source>
        <strain evidence="3">ATCC MYA-4605 / CBS 113480</strain>
    </source>
</reference>
<feature type="region of interest" description="Disordered" evidence="1">
    <location>
        <begin position="52"/>
        <end position="84"/>
    </location>
</feature>